<proteinExistence type="predicted"/>
<evidence type="ECO:0000256" key="4">
    <source>
        <dbReference type="ARBA" id="ARBA00023163"/>
    </source>
</evidence>
<dbReference type="SUPFAM" id="SSF101941">
    <property type="entry name" value="NAC domain"/>
    <property type="match status" value="1"/>
</dbReference>
<accession>A0ABM0SKC9</accession>
<evidence type="ECO:0000256" key="2">
    <source>
        <dbReference type="ARBA" id="ARBA00023015"/>
    </source>
</evidence>
<dbReference type="GeneID" id="104698671"/>
<reference evidence="8" key="2">
    <citation type="submission" date="2025-08" db="UniProtKB">
        <authorList>
            <consortium name="RefSeq"/>
        </authorList>
    </citation>
    <scope>IDENTIFICATION</scope>
    <source>
        <tissue evidence="8">Leaf</tissue>
    </source>
</reference>
<feature type="domain" description="NAC" evidence="6">
    <location>
        <begin position="9"/>
        <end position="145"/>
    </location>
</feature>
<evidence type="ECO:0000313" key="7">
    <source>
        <dbReference type="Proteomes" id="UP000694864"/>
    </source>
</evidence>
<comment type="subcellular location">
    <subcellularLocation>
        <location evidence="1">Nucleus</location>
    </subcellularLocation>
</comment>
<reference evidence="7" key="1">
    <citation type="journal article" date="2014" name="Nat. Commun.">
        <title>The emerging biofuel crop Camelina sativa retains a highly undifferentiated hexaploid genome structure.</title>
        <authorList>
            <person name="Kagale S."/>
            <person name="Koh C."/>
            <person name="Nixon J."/>
            <person name="Bollina V."/>
            <person name="Clarke W.E."/>
            <person name="Tuteja R."/>
            <person name="Spillane C."/>
            <person name="Robinson S.J."/>
            <person name="Links M.G."/>
            <person name="Clarke C."/>
            <person name="Higgins E.E."/>
            <person name="Huebert T."/>
            <person name="Sharpe A.G."/>
            <person name="Parkin I.A."/>
        </authorList>
    </citation>
    <scope>NUCLEOTIDE SEQUENCE [LARGE SCALE GENOMIC DNA]</scope>
    <source>
        <strain evidence="7">cv. DH55</strain>
    </source>
</reference>
<gene>
    <name evidence="8" type="primary">LOC104698671</name>
</gene>
<protein>
    <submittedName>
        <fullName evidence="8">NAC domain-containing protein 62-like</fullName>
    </submittedName>
</protein>
<name>A0ABM0SKC9_CAMSA</name>
<keyword evidence="7" id="KW-1185">Reference proteome</keyword>
<evidence type="ECO:0000256" key="3">
    <source>
        <dbReference type="ARBA" id="ARBA00023125"/>
    </source>
</evidence>
<keyword evidence="3" id="KW-0238">DNA-binding</keyword>
<keyword evidence="2" id="KW-0805">Transcription regulation</keyword>
<dbReference type="PANTHER" id="PTHR31989">
    <property type="entry name" value="NAC DOMAIN-CONTAINING PROTEIN 82-RELATED"/>
    <property type="match status" value="1"/>
</dbReference>
<keyword evidence="4" id="KW-0804">Transcription</keyword>
<dbReference type="Proteomes" id="UP000694864">
    <property type="component" value="Chromosome 6"/>
</dbReference>
<dbReference type="InterPro" id="IPR003441">
    <property type="entry name" value="NAC-dom"/>
</dbReference>
<evidence type="ECO:0000256" key="1">
    <source>
        <dbReference type="ARBA" id="ARBA00004123"/>
    </source>
</evidence>
<dbReference type="PROSITE" id="PS51005">
    <property type="entry name" value="NAC"/>
    <property type="match status" value="1"/>
</dbReference>
<dbReference type="RefSeq" id="XP_010412390.1">
    <property type="nucleotide sequence ID" value="XM_010414088.1"/>
</dbReference>
<evidence type="ECO:0000259" key="6">
    <source>
        <dbReference type="PROSITE" id="PS51005"/>
    </source>
</evidence>
<dbReference type="Pfam" id="PF02365">
    <property type="entry name" value="NAM"/>
    <property type="match status" value="1"/>
</dbReference>
<keyword evidence="5" id="KW-0539">Nucleus</keyword>
<dbReference type="Gene3D" id="2.170.150.80">
    <property type="entry name" value="NAC domain"/>
    <property type="match status" value="1"/>
</dbReference>
<dbReference type="InterPro" id="IPR036093">
    <property type="entry name" value="NAC_dom_sf"/>
</dbReference>
<evidence type="ECO:0000256" key="5">
    <source>
        <dbReference type="ARBA" id="ARBA00023242"/>
    </source>
</evidence>
<sequence length="175" mass="20796">MEPIINRPLPIGVVFRPTKFEMANIFLKKKVLGQSIEAPRVPGDCHDIFSRRLRDLPGYPREEHWYYFCRRRRNQVTSSNLWTPTGEETNVLDPKNRRLVVATRRRFTLLEKQEEEGEYDWFLDEIILPPAVSHSDWVLCHILGKKIEPEIEYFPPLIESEYDEYESEDEESVDT</sequence>
<organism evidence="7 8">
    <name type="scientific">Camelina sativa</name>
    <name type="common">False flax</name>
    <name type="synonym">Myagrum sativum</name>
    <dbReference type="NCBI Taxonomy" id="90675"/>
    <lineage>
        <taxon>Eukaryota</taxon>
        <taxon>Viridiplantae</taxon>
        <taxon>Streptophyta</taxon>
        <taxon>Embryophyta</taxon>
        <taxon>Tracheophyta</taxon>
        <taxon>Spermatophyta</taxon>
        <taxon>Magnoliopsida</taxon>
        <taxon>eudicotyledons</taxon>
        <taxon>Gunneridae</taxon>
        <taxon>Pentapetalae</taxon>
        <taxon>rosids</taxon>
        <taxon>malvids</taxon>
        <taxon>Brassicales</taxon>
        <taxon>Brassicaceae</taxon>
        <taxon>Camelineae</taxon>
        <taxon>Camelina</taxon>
    </lineage>
</organism>
<evidence type="ECO:0000313" key="8">
    <source>
        <dbReference type="RefSeq" id="XP_010412390.1"/>
    </source>
</evidence>